<proteinExistence type="predicted"/>
<dbReference type="Gene3D" id="1.50.10.10">
    <property type="match status" value="1"/>
</dbReference>
<evidence type="ECO:0000313" key="1">
    <source>
        <dbReference type="EMBL" id="RFA36174.1"/>
    </source>
</evidence>
<keyword evidence="2" id="KW-1185">Reference proteome</keyword>
<gene>
    <name evidence="1" type="ORF">CAL65_12070</name>
</gene>
<dbReference type="AlphaFoldDB" id="A0A3E0WT77"/>
<name>A0A3E0WT77_9GAMM</name>
<organism evidence="1 2">
    <name type="scientific">Alkalilimnicola ehrlichii</name>
    <dbReference type="NCBI Taxonomy" id="351052"/>
    <lineage>
        <taxon>Bacteria</taxon>
        <taxon>Pseudomonadati</taxon>
        <taxon>Pseudomonadota</taxon>
        <taxon>Gammaproteobacteria</taxon>
        <taxon>Chromatiales</taxon>
        <taxon>Ectothiorhodospiraceae</taxon>
        <taxon>Alkalilimnicola</taxon>
    </lineage>
</organism>
<dbReference type="PANTHER" id="PTHR15108">
    <property type="entry name" value="N-ACYLGLUCOSAMINE-2-EPIMERASE"/>
    <property type="match status" value="1"/>
</dbReference>
<dbReference type="EMBL" id="NFZW01000010">
    <property type="protein sequence ID" value="RFA36174.1"/>
    <property type="molecule type" value="Genomic_DNA"/>
</dbReference>
<dbReference type="InterPro" id="IPR012341">
    <property type="entry name" value="6hp_glycosidase-like_sf"/>
</dbReference>
<dbReference type="InterPro" id="IPR008928">
    <property type="entry name" value="6-hairpin_glycosidase_sf"/>
</dbReference>
<dbReference type="RefSeq" id="WP_116347929.1">
    <property type="nucleotide sequence ID" value="NZ_NFZW01000010.1"/>
</dbReference>
<evidence type="ECO:0000313" key="2">
    <source>
        <dbReference type="Proteomes" id="UP000256763"/>
    </source>
</evidence>
<dbReference type="GO" id="GO:0005975">
    <property type="term" value="P:carbohydrate metabolic process"/>
    <property type="evidence" value="ECO:0007669"/>
    <property type="project" value="InterPro"/>
</dbReference>
<reference evidence="2" key="1">
    <citation type="submission" date="2017-05" db="EMBL/GenBank/DDBJ databases">
        <authorList>
            <person name="Sharma S."/>
            <person name="Sidhu C."/>
            <person name="Pinnaka A.K."/>
        </authorList>
    </citation>
    <scope>NUCLEOTIDE SEQUENCE [LARGE SCALE GENOMIC DNA]</scope>
    <source>
        <strain evidence="2">AK93</strain>
    </source>
</reference>
<sequence>MRTKAWFGLGLLLVGAAWLGYDALAKADNPVAQLPEPERWIEHLEQDLMPFWMHADARGVPKGAYPTFRCRDGSVLNVEAPCPELAQAPSWVRDYIDRDYTRMRSRQAYTYGVAFHMTGKPEYLALAKAGVNWIREHALDPETGSAISYWHDGEPGPATLARNTQDLAYAQLGMAMYYYLTRDPDVREDILRLKRHIFTVYYDPAHDELRWTVEGEEAGQRELVAQLDQINAYMLLLAPILPQPYQAEWKRDLNWLSELLIRDYYSDTHNIFWGTLGASDSDAWGARHNDFGHSIKAFWMIHQVGTITGNRRLIDFAAPRAARMLADAFVEEGGHWANRPLENGIDTTPVWWAYAELDQTAATLALQDPEQARYLPATYQFWLDNMVDRKYGGVWGHYNEDGEHESSPKAHLWKNGYHEAEHALVALITTAALRNESVDLYFAPTVAEAELELRPYFFQGEAEIIAAEEVGAEPRHRRIRVRFSELR</sequence>
<accession>A0A3E0WT77</accession>
<dbReference type="SUPFAM" id="SSF48208">
    <property type="entry name" value="Six-hairpin glycosidases"/>
    <property type="match status" value="1"/>
</dbReference>
<protein>
    <recommendedName>
        <fullName evidence="3">N-acylglucosamine 2-epimerase</fullName>
    </recommendedName>
</protein>
<dbReference type="Proteomes" id="UP000256763">
    <property type="component" value="Unassembled WGS sequence"/>
</dbReference>
<comment type="caution">
    <text evidence="1">The sequence shown here is derived from an EMBL/GenBank/DDBJ whole genome shotgun (WGS) entry which is preliminary data.</text>
</comment>
<evidence type="ECO:0008006" key="3">
    <source>
        <dbReference type="Google" id="ProtNLM"/>
    </source>
</evidence>